<feature type="non-terminal residue" evidence="2">
    <location>
        <position position="1"/>
    </location>
</feature>
<evidence type="ECO:0000256" key="1">
    <source>
        <dbReference type="SAM" id="MobiDB-lite"/>
    </source>
</evidence>
<dbReference type="Proteomes" id="UP001189429">
    <property type="component" value="Unassembled WGS sequence"/>
</dbReference>
<sequence>RRPKRPQRSSAFGQTAQEGPPQPFWLKQLWRKPNSSVNCLAFLATPPALRSSNLPRRLCSPMAVPAFDEFWRQDPILVGGVAPPCGANFQRYVPPTFGVILHAPMYSRKVGIVRARTPHPENLNGLQRVVGASAESIASHGSVGAELGGPEFVVGSPAKPVASRGPDSARAS</sequence>
<feature type="region of interest" description="Disordered" evidence="1">
    <location>
        <begin position="1"/>
        <end position="21"/>
    </location>
</feature>
<name>A0ABN9VZ17_9DINO</name>
<protein>
    <submittedName>
        <fullName evidence="2">Uncharacterized protein</fullName>
    </submittedName>
</protein>
<keyword evidence="3" id="KW-1185">Reference proteome</keyword>
<reference evidence="2" key="1">
    <citation type="submission" date="2023-10" db="EMBL/GenBank/DDBJ databases">
        <authorList>
            <person name="Chen Y."/>
            <person name="Shah S."/>
            <person name="Dougan E. K."/>
            <person name="Thang M."/>
            <person name="Chan C."/>
        </authorList>
    </citation>
    <scope>NUCLEOTIDE SEQUENCE [LARGE SCALE GENOMIC DNA]</scope>
</reference>
<organism evidence="2 3">
    <name type="scientific">Prorocentrum cordatum</name>
    <dbReference type="NCBI Taxonomy" id="2364126"/>
    <lineage>
        <taxon>Eukaryota</taxon>
        <taxon>Sar</taxon>
        <taxon>Alveolata</taxon>
        <taxon>Dinophyceae</taxon>
        <taxon>Prorocentrales</taxon>
        <taxon>Prorocentraceae</taxon>
        <taxon>Prorocentrum</taxon>
    </lineage>
</organism>
<proteinExistence type="predicted"/>
<accession>A0ABN9VZ17</accession>
<dbReference type="EMBL" id="CAUYUJ010017737">
    <property type="protein sequence ID" value="CAK0877414.1"/>
    <property type="molecule type" value="Genomic_DNA"/>
</dbReference>
<feature type="compositionally biased region" description="Polar residues" evidence="1">
    <location>
        <begin position="8"/>
        <end position="17"/>
    </location>
</feature>
<gene>
    <name evidence="2" type="ORF">PCOR1329_LOCUS61494</name>
</gene>
<comment type="caution">
    <text evidence="2">The sequence shown here is derived from an EMBL/GenBank/DDBJ whole genome shotgun (WGS) entry which is preliminary data.</text>
</comment>
<feature type="region of interest" description="Disordered" evidence="1">
    <location>
        <begin position="141"/>
        <end position="172"/>
    </location>
</feature>
<evidence type="ECO:0000313" key="2">
    <source>
        <dbReference type="EMBL" id="CAK0877414.1"/>
    </source>
</evidence>
<evidence type="ECO:0000313" key="3">
    <source>
        <dbReference type="Proteomes" id="UP001189429"/>
    </source>
</evidence>